<dbReference type="PROSITE" id="PS51257">
    <property type="entry name" value="PROKAR_LIPOPROTEIN"/>
    <property type="match status" value="1"/>
</dbReference>
<evidence type="ECO:0000313" key="3">
    <source>
        <dbReference type="Proteomes" id="UP000782312"/>
    </source>
</evidence>
<keyword evidence="1" id="KW-0812">Transmembrane</keyword>
<feature type="transmembrane region" description="Helical" evidence="1">
    <location>
        <begin position="511"/>
        <end position="531"/>
    </location>
</feature>
<comment type="caution">
    <text evidence="2">The sequence shown here is derived from an EMBL/GenBank/DDBJ whole genome shotgun (WGS) entry which is preliminary data.</text>
</comment>
<sequence>MGAFLSRLLWLLLLLAPLAFGGCGGGGEPVRLSRFAFGPDRIHLHLSRAAPAEEVQVLSGEGRVLLRRELAGRSGREFRVEFPWRPGETYRVRLRMREGAGGDGGGAWIEASAPAPAARPAPFALTLEIPHGLASPRAFLPAGAALHATLKVASLGEATPNGGAGGFEALLRLPPGVEVESLPEGWELLHSTGGGGFALSASGSLGAAGDIWFRQVKLRLPERASGSLAFEAALRPGGGHPPLQVRTEVLLRPAGELARAVRLERAALPTDEEGNADPFQLPDTMLLPGGPGHFLLTLTGRGGPPVNPFFPYRHQTLWLRNASEGALALTVASRILVAGTDREAAFFRAPDLISGGSGRSIAFAALPAGGTAPVVLPIFLDPREAAPGHYVRRVQVRLLGTETDLLALDLPLELRRPSLRAFLVTAATLAVAIAGSALLAWRGGRVLRAMPLRVMTGAAMFAAAAFVLASLPEFLVGSTTRLFLGPFSFLVTGLFSHVPLYALAAAFLMRYPVPGALALFAAIRRLILALTLESFQIIPVLLLAAEIVFLEGAAWLAGITRGAPGRRLLDRWPQERWRPALAAGLAFVGADLLLAGASMHLHIFFYRLILADWYILLYLAVGSVLYTLIGFALGLRLGAPLREVAG</sequence>
<feature type="transmembrane region" description="Helical" evidence="1">
    <location>
        <begin position="580"/>
        <end position="601"/>
    </location>
</feature>
<gene>
    <name evidence="2" type="ORF">HYZ11_07060</name>
</gene>
<dbReference type="EMBL" id="JACPUR010000017">
    <property type="protein sequence ID" value="MBI3127347.1"/>
    <property type="molecule type" value="Genomic_DNA"/>
</dbReference>
<evidence type="ECO:0000313" key="2">
    <source>
        <dbReference type="EMBL" id="MBI3127347.1"/>
    </source>
</evidence>
<name>A0A932MN93_UNCTE</name>
<keyword evidence="1" id="KW-1133">Transmembrane helix</keyword>
<evidence type="ECO:0000256" key="1">
    <source>
        <dbReference type="SAM" id="Phobius"/>
    </source>
</evidence>
<feature type="transmembrane region" description="Helical" evidence="1">
    <location>
        <begin position="613"/>
        <end position="635"/>
    </location>
</feature>
<feature type="transmembrane region" description="Helical" evidence="1">
    <location>
        <begin position="483"/>
        <end position="504"/>
    </location>
</feature>
<proteinExistence type="predicted"/>
<protein>
    <submittedName>
        <fullName evidence="2">Uncharacterized protein</fullName>
    </submittedName>
</protein>
<accession>A0A932MN93</accession>
<dbReference type="Proteomes" id="UP000782312">
    <property type="component" value="Unassembled WGS sequence"/>
</dbReference>
<feature type="transmembrane region" description="Helical" evidence="1">
    <location>
        <begin position="452"/>
        <end position="471"/>
    </location>
</feature>
<keyword evidence="1" id="KW-0472">Membrane</keyword>
<feature type="transmembrane region" description="Helical" evidence="1">
    <location>
        <begin position="537"/>
        <end position="559"/>
    </location>
</feature>
<organism evidence="2 3">
    <name type="scientific">Tectimicrobiota bacterium</name>
    <dbReference type="NCBI Taxonomy" id="2528274"/>
    <lineage>
        <taxon>Bacteria</taxon>
        <taxon>Pseudomonadati</taxon>
        <taxon>Nitrospinota/Tectimicrobiota group</taxon>
        <taxon>Candidatus Tectimicrobiota</taxon>
    </lineage>
</organism>
<reference evidence="2" key="1">
    <citation type="submission" date="2020-07" db="EMBL/GenBank/DDBJ databases">
        <title>Huge and variable diversity of episymbiotic CPR bacteria and DPANN archaea in groundwater ecosystems.</title>
        <authorList>
            <person name="He C.Y."/>
            <person name="Keren R."/>
            <person name="Whittaker M."/>
            <person name="Farag I.F."/>
            <person name="Doudna J."/>
            <person name="Cate J.H.D."/>
            <person name="Banfield J.F."/>
        </authorList>
    </citation>
    <scope>NUCLEOTIDE SEQUENCE</scope>
    <source>
        <strain evidence="2">NC_groundwater_763_Ag_S-0.2um_68_21</strain>
    </source>
</reference>
<feature type="transmembrane region" description="Helical" evidence="1">
    <location>
        <begin position="421"/>
        <end position="440"/>
    </location>
</feature>
<dbReference type="AlphaFoldDB" id="A0A932MN93"/>